<dbReference type="InterPro" id="IPR036163">
    <property type="entry name" value="HMA_dom_sf"/>
</dbReference>
<feature type="transmembrane region" description="Helical" evidence="2">
    <location>
        <begin position="303"/>
        <end position="330"/>
    </location>
</feature>
<feature type="transmembrane region" description="Helical" evidence="2">
    <location>
        <begin position="183"/>
        <end position="207"/>
    </location>
</feature>
<dbReference type="AlphaFoldDB" id="A0A2M7W167"/>
<keyword evidence="2" id="KW-0472">Membrane</keyword>
<dbReference type="PROSITE" id="PS01047">
    <property type="entry name" value="HMA_1"/>
    <property type="match status" value="1"/>
</dbReference>
<feature type="domain" description="HMA" evidence="3">
    <location>
        <begin position="5"/>
        <end position="74"/>
    </location>
</feature>
<keyword evidence="1" id="KW-0479">Metal-binding</keyword>
<reference evidence="5" key="1">
    <citation type="submission" date="2017-09" db="EMBL/GenBank/DDBJ databases">
        <title>Depth-based differentiation of microbial function through sediment-hosted aquifers and enrichment of novel symbionts in the deep terrestrial subsurface.</title>
        <authorList>
            <person name="Probst A.J."/>
            <person name="Ladd B."/>
            <person name="Jarett J.K."/>
            <person name="Geller-Mcgrath D.E."/>
            <person name="Sieber C.M.K."/>
            <person name="Emerson J.B."/>
            <person name="Anantharaman K."/>
            <person name="Thomas B.C."/>
            <person name="Malmstrom R."/>
            <person name="Stieglmeier M."/>
            <person name="Klingl A."/>
            <person name="Woyke T."/>
            <person name="Ryan C.M."/>
            <person name="Banfield J.F."/>
        </authorList>
    </citation>
    <scope>NUCLEOTIDE SEQUENCE [LARGE SCALE GENOMIC DNA]</scope>
</reference>
<dbReference type="PROSITE" id="PS50846">
    <property type="entry name" value="HMA_2"/>
    <property type="match status" value="1"/>
</dbReference>
<proteinExistence type="predicted"/>
<sequence length="335" mass="35343">MAKRIKCAFNVDGMHCDSCELYIEQAIKKQPGVVSVSANSSSQIVQVSVDELTDIEELKKKLNEQIAKQGYKIVDTLQLPTKNGKALALSSLLAISIFVVFLLLQKLNITSLVSVEKLTYPSIFILGVLASLSTCMAVVGGVVMTLSSKLVAEKRGQAVLVFHASRLLGFLILGGVIGLLGKVIVITATISALLRLVIAVVMITIGLDMIGVKVPKLVFPKQIAVAFGVFEDKEGWSSALLLGVATFFLPCAFTQSMQLYAVTTGSFLQGALVMGTFALGTLPVLGLVSLGSANGAASITKGIFGYTMGILIILFALLNVFSALGTFGVIPPLSL</sequence>
<dbReference type="Pfam" id="PF00403">
    <property type="entry name" value="HMA"/>
    <property type="match status" value="1"/>
</dbReference>
<dbReference type="Proteomes" id="UP000228952">
    <property type="component" value="Unassembled WGS sequence"/>
</dbReference>
<dbReference type="SUPFAM" id="SSF55008">
    <property type="entry name" value="HMA, heavy metal-associated domain"/>
    <property type="match status" value="1"/>
</dbReference>
<feature type="transmembrane region" description="Helical" evidence="2">
    <location>
        <begin position="124"/>
        <end position="146"/>
    </location>
</feature>
<protein>
    <recommendedName>
        <fullName evidence="3">HMA domain-containing protein</fullName>
    </recommendedName>
</protein>
<organism evidence="4 5">
    <name type="scientific">Candidatus Dojkabacteria bacterium CG_4_10_14_0_2_um_filter_Dojkabacteria_WS6_41_15</name>
    <dbReference type="NCBI Taxonomy" id="2014249"/>
    <lineage>
        <taxon>Bacteria</taxon>
        <taxon>Candidatus Dojkabacteria</taxon>
    </lineage>
</organism>
<dbReference type="InterPro" id="IPR017969">
    <property type="entry name" value="Heavy-metal-associated_CS"/>
</dbReference>
<evidence type="ECO:0000313" key="4">
    <source>
        <dbReference type="EMBL" id="PJA12857.1"/>
    </source>
</evidence>
<evidence type="ECO:0000259" key="3">
    <source>
        <dbReference type="PROSITE" id="PS50846"/>
    </source>
</evidence>
<dbReference type="CDD" id="cd00371">
    <property type="entry name" value="HMA"/>
    <property type="match status" value="1"/>
</dbReference>
<accession>A0A2M7W167</accession>
<feature type="transmembrane region" description="Helical" evidence="2">
    <location>
        <begin position="267"/>
        <end position="291"/>
    </location>
</feature>
<comment type="caution">
    <text evidence="4">The sequence shown here is derived from an EMBL/GenBank/DDBJ whole genome shotgun (WGS) entry which is preliminary data.</text>
</comment>
<dbReference type="InterPro" id="IPR039447">
    <property type="entry name" value="UreH-like_TM_dom"/>
</dbReference>
<evidence type="ECO:0000256" key="1">
    <source>
        <dbReference type="ARBA" id="ARBA00022723"/>
    </source>
</evidence>
<evidence type="ECO:0000313" key="5">
    <source>
        <dbReference type="Proteomes" id="UP000228952"/>
    </source>
</evidence>
<keyword evidence="2" id="KW-0812">Transmembrane</keyword>
<dbReference type="Gene3D" id="3.30.70.100">
    <property type="match status" value="1"/>
</dbReference>
<feature type="transmembrane region" description="Helical" evidence="2">
    <location>
        <begin position="86"/>
        <end position="104"/>
    </location>
</feature>
<keyword evidence="2" id="KW-1133">Transmembrane helix</keyword>
<evidence type="ECO:0000256" key="2">
    <source>
        <dbReference type="SAM" id="Phobius"/>
    </source>
</evidence>
<gene>
    <name evidence="4" type="ORF">COX64_03990</name>
</gene>
<dbReference type="GO" id="GO:0046872">
    <property type="term" value="F:metal ion binding"/>
    <property type="evidence" value="ECO:0007669"/>
    <property type="project" value="UniProtKB-KW"/>
</dbReference>
<name>A0A2M7W167_9BACT</name>
<dbReference type="PANTHER" id="PTHR42208">
    <property type="entry name" value="HEAVY METAL TRANSPORTER-RELATED"/>
    <property type="match status" value="1"/>
</dbReference>
<dbReference type="EMBL" id="PFQB01000101">
    <property type="protein sequence ID" value="PJA12857.1"/>
    <property type="molecule type" value="Genomic_DNA"/>
</dbReference>
<dbReference type="InterPro" id="IPR006121">
    <property type="entry name" value="HMA_dom"/>
</dbReference>
<dbReference type="PANTHER" id="PTHR42208:SF1">
    <property type="entry name" value="HEAVY METAL TRANSPORTER"/>
    <property type="match status" value="1"/>
</dbReference>
<feature type="transmembrane region" description="Helical" evidence="2">
    <location>
        <begin position="239"/>
        <end position="261"/>
    </location>
</feature>
<dbReference type="Pfam" id="PF13386">
    <property type="entry name" value="DsbD_2"/>
    <property type="match status" value="1"/>
</dbReference>